<feature type="domain" description="DJ-1/PfpI" evidence="3">
    <location>
        <begin position="49"/>
        <end position="180"/>
    </location>
</feature>
<keyword evidence="1" id="KW-0812">Transmembrane</keyword>
<dbReference type="Pfam" id="PF01965">
    <property type="entry name" value="DJ-1_PfpI"/>
    <property type="match status" value="2"/>
</dbReference>
<evidence type="ECO:0000256" key="1">
    <source>
        <dbReference type="SAM" id="Phobius"/>
    </source>
</evidence>
<keyword evidence="2" id="KW-0732">Signal</keyword>
<dbReference type="PANTHER" id="PTHR48094">
    <property type="entry name" value="PROTEIN/NUCLEIC ACID DEGLYCASE DJ-1-RELATED"/>
    <property type="match status" value="1"/>
</dbReference>
<keyword evidence="1" id="KW-1133">Transmembrane helix</keyword>
<dbReference type="InterPro" id="IPR029062">
    <property type="entry name" value="Class_I_gatase-like"/>
</dbReference>
<gene>
    <name evidence="4" type="ORF">PAPYR_1665</name>
</gene>
<dbReference type="Gene3D" id="3.40.50.880">
    <property type="match status" value="2"/>
</dbReference>
<keyword evidence="1" id="KW-0472">Membrane</keyword>
<protein>
    <recommendedName>
        <fullName evidence="3">DJ-1/PfpI domain-containing protein</fullName>
    </recommendedName>
</protein>
<proteinExistence type="predicted"/>
<sequence length="553" mass="59457">MKTFLLALLVTAALAEVTFVPITDLSQVPNGDAYNMTLPVASPTLFAGKKIAMLVSDFAEDCEVYYEYDYFKRRGADIEILTPNGGDLTIADFVKPDYIIANTIPIRDRVNTDYFMVYVSGGSPSSYAMRVSSEAQALMWRQYAANRWLAVICSGSETLIEIGLTDGQHITGSPTSRRVLEMVCVHTSQTHTASAEFESVKQTCRILMPARPSPYHPGGNQSDPCHGMTAGAHYHLVPVVRNGHLITGQGPTFSFHFALAIDQAVQGTQEGECDLTSGLTDQAEIDPAVFRKITSVMEIANGTDVYPADQPAVTSPTQFQQLKVAMIVSHTSSRFEVEYVQKYFTARGATVDYFGPFWQVSGGVVLSEYMRPVTLVKGAQPAQATSTSYDVAVVVGGASWSSTVLSNDDGTAGLLWSLHNQGALLVGMGTGAEVLGAANLLKGTHVTGWWTTQKNLQLYGALYQNVATVYDPATKIFTCRGPWEMSTCLSALGAQLVAGPQGPSVPMFLSVASLISIIATFIITAVAFILSTITCIAVSRLKQNTPLAFAGAE</sequence>
<name>A0ABQ8UU51_9EUKA</name>
<dbReference type="Proteomes" id="UP001141327">
    <property type="component" value="Unassembled WGS sequence"/>
</dbReference>
<keyword evidence="5" id="KW-1185">Reference proteome</keyword>
<dbReference type="InterPro" id="IPR050325">
    <property type="entry name" value="Prot/Nucl_acid_deglycase"/>
</dbReference>
<evidence type="ECO:0000313" key="4">
    <source>
        <dbReference type="EMBL" id="KAJ4461961.1"/>
    </source>
</evidence>
<evidence type="ECO:0000259" key="3">
    <source>
        <dbReference type="Pfam" id="PF01965"/>
    </source>
</evidence>
<comment type="caution">
    <text evidence="4">The sequence shown here is derived from an EMBL/GenBank/DDBJ whole genome shotgun (WGS) entry which is preliminary data.</text>
</comment>
<dbReference type="SUPFAM" id="SSF52317">
    <property type="entry name" value="Class I glutamine amidotransferase-like"/>
    <property type="match status" value="2"/>
</dbReference>
<accession>A0ABQ8UU51</accession>
<dbReference type="EMBL" id="JAPMOS010000005">
    <property type="protein sequence ID" value="KAJ4461961.1"/>
    <property type="molecule type" value="Genomic_DNA"/>
</dbReference>
<evidence type="ECO:0000313" key="5">
    <source>
        <dbReference type="Proteomes" id="UP001141327"/>
    </source>
</evidence>
<feature type="domain" description="DJ-1/PfpI" evidence="3">
    <location>
        <begin position="323"/>
        <end position="483"/>
    </location>
</feature>
<feature type="chain" id="PRO_5045440182" description="DJ-1/PfpI domain-containing protein" evidence="2">
    <location>
        <begin position="16"/>
        <end position="553"/>
    </location>
</feature>
<reference evidence="4" key="1">
    <citation type="journal article" date="2022" name="bioRxiv">
        <title>Genomics of Preaxostyla Flagellates Illuminates Evolutionary Transitions and the Path Towards Mitochondrial Loss.</title>
        <authorList>
            <person name="Novak L.V.F."/>
            <person name="Treitli S.C."/>
            <person name="Pyrih J."/>
            <person name="Halakuc P."/>
            <person name="Pipaliya S.V."/>
            <person name="Vacek V."/>
            <person name="Brzon O."/>
            <person name="Soukal P."/>
            <person name="Eme L."/>
            <person name="Dacks J.B."/>
            <person name="Karnkowska A."/>
            <person name="Elias M."/>
            <person name="Hampl V."/>
        </authorList>
    </citation>
    <scope>NUCLEOTIDE SEQUENCE</scope>
    <source>
        <strain evidence="4">RCP-MX</strain>
    </source>
</reference>
<evidence type="ECO:0000256" key="2">
    <source>
        <dbReference type="SAM" id="SignalP"/>
    </source>
</evidence>
<dbReference type="InterPro" id="IPR002818">
    <property type="entry name" value="DJ-1/PfpI"/>
</dbReference>
<organism evidence="4 5">
    <name type="scientific">Paratrimastix pyriformis</name>
    <dbReference type="NCBI Taxonomy" id="342808"/>
    <lineage>
        <taxon>Eukaryota</taxon>
        <taxon>Metamonada</taxon>
        <taxon>Preaxostyla</taxon>
        <taxon>Paratrimastigidae</taxon>
        <taxon>Paratrimastix</taxon>
    </lineage>
</organism>
<feature type="signal peptide" evidence="2">
    <location>
        <begin position="1"/>
        <end position="15"/>
    </location>
</feature>
<feature type="transmembrane region" description="Helical" evidence="1">
    <location>
        <begin position="507"/>
        <end position="538"/>
    </location>
</feature>